<evidence type="ECO:0000256" key="1">
    <source>
        <dbReference type="ARBA" id="ARBA00023015"/>
    </source>
</evidence>
<keyword evidence="4" id="KW-0812">Transmembrane</keyword>
<keyword evidence="7" id="KW-1185">Reference proteome</keyword>
<feature type="domain" description="HTH araC/xylS-type" evidence="5">
    <location>
        <begin position="674"/>
        <end position="772"/>
    </location>
</feature>
<keyword evidence="4" id="KW-0472">Membrane</keyword>
<evidence type="ECO:0000313" key="6">
    <source>
        <dbReference type="EMBL" id="MCR8634126.1"/>
    </source>
</evidence>
<evidence type="ECO:0000256" key="4">
    <source>
        <dbReference type="SAM" id="Phobius"/>
    </source>
</evidence>
<protein>
    <submittedName>
        <fullName evidence="6">AraC family transcriptional regulator</fullName>
    </submittedName>
</protein>
<evidence type="ECO:0000259" key="5">
    <source>
        <dbReference type="PROSITE" id="PS01124"/>
    </source>
</evidence>
<name>A0ABT1YLR9_9BACL</name>
<keyword evidence="1" id="KW-0805">Transcription regulation</keyword>
<dbReference type="InterPro" id="IPR009057">
    <property type="entry name" value="Homeodomain-like_sf"/>
</dbReference>
<dbReference type="Pfam" id="PF12833">
    <property type="entry name" value="HTH_18"/>
    <property type="match status" value="1"/>
</dbReference>
<dbReference type="SUPFAM" id="SSF46689">
    <property type="entry name" value="Homeodomain-like"/>
    <property type="match status" value="2"/>
</dbReference>
<dbReference type="PANTHER" id="PTHR43280:SF10">
    <property type="entry name" value="REGULATORY PROTEIN POCR"/>
    <property type="match status" value="1"/>
</dbReference>
<dbReference type="RefSeq" id="WP_258215690.1">
    <property type="nucleotide sequence ID" value="NZ_JANQBD010000018.1"/>
</dbReference>
<feature type="transmembrane region" description="Helical" evidence="4">
    <location>
        <begin position="305"/>
        <end position="329"/>
    </location>
</feature>
<keyword evidence="2" id="KW-0238">DNA-binding</keyword>
<accession>A0ABT1YLR9</accession>
<dbReference type="PANTHER" id="PTHR43280">
    <property type="entry name" value="ARAC-FAMILY TRANSCRIPTIONAL REGULATOR"/>
    <property type="match status" value="1"/>
</dbReference>
<dbReference type="PROSITE" id="PS00041">
    <property type="entry name" value="HTH_ARAC_FAMILY_1"/>
    <property type="match status" value="1"/>
</dbReference>
<evidence type="ECO:0000256" key="2">
    <source>
        <dbReference type="ARBA" id="ARBA00023125"/>
    </source>
</evidence>
<proteinExistence type="predicted"/>
<dbReference type="InterPro" id="IPR018062">
    <property type="entry name" value="HTH_AraC-typ_CS"/>
</dbReference>
<reference evidence="6 7" key="1">
    <citation type="submission" date="2022-08" db="EMBL/GenBank/DDBJ databases">
        <title>Paenibacillus endoradicis sp. nov., Paenibacillus radicibacter sp. nov and Paenibacillus pararadicis sp. nov., three cold-adapted plant growth-promoting bacteria isolated from root of Larix gmelinii in Great Khingan.</title>
        <authorList>
            <person name="Xue H."/>
        </authorList>
    </citation>
    <scope>NUCLEOTIDE SEQUENCE [LARGE SCALE GENOMIC DNA]</scope>
    <source>
        <strain evidence="6 7">N5-1-1-5</strain>
    </source>
</reference>
<organism evidence="6 7">
    <name type="scientific">Paenibacillus radicis</name>
    <name type="common">ex Xue et al. 2023</name>
    <dbReference type="NCBI Taxonomy" id="2972489"/>
    <lineage>
        <taxon>Bacteria</taxon>
        <taxon>Bacillati</taxon>
        <taxon>Bacillota</taxon>
        <taxon>Bacilli</taxon>
        <taxon>Bacillales</taxon>
        <taxon>Paenibacillaceae</taxon>
        <taxon>Paenibacillus</taxon>
    </lineage>
</organism>
<dbReference type="EMBL" id="JANQBD010000018">
    <property type="protein sequence ID" value="MCR8634126.1"/>
    <property type="molecule type" value="Genomic_DNA"/>
</dbReference>
<keyword evidence="3" id="KW-0804">Transcription</keyword>
<evidence type="ECO:0000256" key="3">
    <source>
        <dbReference type="ARBA" id="ARBA00023163"/>
    </source>
</evidence>
<dbReference type="Proteomes" id="UP001300012">
    <property type="component" value="Unassembled WGS sequence"/>
</dbReference>
<dbReference type="InterPro" id="IPR018060">
    <property type="entry name" value="HTH_AraC"/>
</dbReference>
<evidence type="ECO:0000313" key="7">
    <source>
        <dbReference type="Proteomes" id="UP001300012"/>
    </source>
</evidence>
<keyword evidence="4" id="KW-1133">Transmembrane helix</keyword>
<feature type="transmembrane region" description="Helical" evidence="4">
    <location>
        <begin position="20"/>
        <end position="41"/>
    </location>
</feature>
<dbReference type="SMART" id="SM00342">
    <property type="entry name" value="HTH_ARAC"/>
    <property type="match status" value="1"/>
</dbReference>
<sequence>MGWRQLALLLPGNKLFNKILLYFLSLLIPIVIIGLIVYLNVDHLVKKDVSQKLTDNLIFSSRTVDGYLGMAQTANNNLIMSDTFQRYLQPYRQLPDSDKVNVPLIIRAIAENLNLLSSFVDHIFMYTDTDKIYTSQELADFNTFFDEFYQMERYSKSYWKQKLLKSSFFELLPPSIVGDYNGIHLKQSIPSVTTQYVNGRLVTMVTSISVPAITAAFKNNSIFPTTSYFIVDKKQNLILNNSGLSPEIIRSIAEQFPEEGRTEYMKVDDSESLVVRISSENFGWNYFSITPVSSFSNESSSILSLVFWICITLIVVGVLFSFVFSMNLYNPIKNIRDILIQSEKQINFGNEFRSNDELKMIGNRVHQLVQQHQDASLKINKYSSELLDQFFMNLLRGNHWVQQETLSQILEDISFKAERYLCCNFMFRYKERFYHEIQETDRLLIQEKMKKVVWGIMQQHVDCYLLEYEPNFYVCLVCMKREEDRSLLNLALETMKQTFEYDTVYCELTIGLGKMYPKVEDIAMSYSDAMTAMDQKLNGSDNPIADAADLTIEQTYYYSFLDENKLVNGLRAGNMEGLKADVDELIRLNKNRGVSYSYLGALVVELWNTGIRYIHEKQLSLNQLLAEEEYKVLLNKNMAPNEFYDRVQRLLDFYQRIIHETAAKGETRAETVISLITGYIEKNYHKDIYLESISTEIGLSAKHVSRTFKEGTGTSITDYIGFIRMTKAKELLIHSNYKINEIAERVGIGSRTTFLRVFKKSEGISPVDYRNAHIHERDVSDAEL</sequence>
<dbReference type="PROSITE" id="PS01124">
    <property type="entry name" value="HTH_ARAC_FAMILY_2"/>
    <property type="match status" value="1"/>
</dbReference>
<gene>
    <name evidence="6" type="ORF">NV381_23325</name>
</gene>
<comment type="caution">
    <text evidence="6">The sequence shown here is derived from an EMBL/GenBank/DDBJ whole genome shotgun (WGS) entry which is preliminary data.</text>
</comment>
<dbReference type="Gene3D" id="1.10.10.60">
    <property type="entry name" value="Homeodomain-like"/>
    <property type="match status" value="2"/>
</dbReference>